<protein>
    <submittedName>
        <fullName evidence="2">Uncharacterized protein</fullName>
    </submittedName>
</protein>
<dbReference type="Ensembl" id="ENSAPET00000035047.1">
    <property type="protein sequence ID" value="ENSAPEP00000034161.1"/>
    <property type="gene ID" value="ENSAPEG00000024259.1"/>
</dbReference>
<reference evidence="2" key="3">
    <citation type="submission" date="2025-09" db="UniProtKB">
        <authorList>
            <consortium name="Ensembl"/>
        </authorList>
    </citation>
    <scope>IDENTIFICATION</scope>
</reference>
<keyword evidence="3" id="KW-1185">Reference proteome</keyword>
<dbReference type="Proteomes" id="UP000265080">
    <property type="component" value="Chromosome 5"/>
</dbReference>
<proteinExistence type="predicted"/>
<accession>A0A3P8UBE3</accession>
<evidence type="ECO:0000256" key="1">
    <source>
        <dbReference type="SAM" id="MobiDB-lite"/>
    </source>
</evidence>
<reference evidence="2" key="2">
    <citation type="submission" date="2025-08" db="UniProtKB">
        <authorList>
            <consortium name="Ensembl"/>
        </authorList>
    </citation>
    <scope>IDENTIFICATION</scope>
</reference>
<evidence type="ECO:0000313" key="2">
    <source>
        <dbReference type="Ensembl" id="ENSAPEP00000034161.1"/>
    </source>
</evidence>
<name>A0A3P8UBE3_AMPPE</name>
<reference evidence="2 3" key="1">
    <citation type="submission" date="2018-03" db="EMBL/GenBank/DDBJ databases">
        <title>Finding Nemo's genes: A chromosome-scale reference assembly of the genome of the orange clownfish Amphiprion percula.</title>
        <authorList>
            <person name="Lehmann R."/>
        </authorList>
    </citation>
    <scope>NUCLEOTIDE SEQUENCE</scope>
</reference>
<dbReference type="AlphaFoldDB" id="A0A3P8UBE3"/>
<sequence length="85" mass="9627">MQNTESFTYRTGPFKLNLLSPSEVLPSLNVLLVFQVQSRGTSRQFSETMLLSGMYRDHGFNTSMDRSRVTGGHQDSYDSSEGERD</sequence>
<dbReference type="GeneTree" id="ENSGT00940000181237"/>
<evidence type="ECO:0000313" key="3">
    <source>
        <dbReference type="Proteomes" id="UP000265080"/>
    </source>
</evidence>
<organism evidence="2 3">
    <name type="scientific">Amphiprion percula</name>
    <name type="common">Orange clownfish</name>
    <name type="synonym">Lutjanus percula</name>
    <dbReference type="NCBI Taxonomy" id="161767"/>
    <lineage>
        <taxon>Eukaryota</taxon>
        <taxon>Metazoa</taxon>
        <taxon>Chordata</taxon>
        <taxon>Craniata</taxon>
        <taxon>Vertebrata</taxon>
        <taxon>Euteleostomi</taxon>
        <taxon>Actinopterygii</taxon>
        <taxon>Neopterygii</taxon>
        <taxon>Teleostei</taxon>
        <taxon>Neoteleostei</taxon>
        <taxon>Acanthomorphata</taxon>
        <taxon>Ovalentaria</taxon>
        <taxon>Pomacentridae</taxon>
        <taxon>Amphiprion</taxon>
    </lineage>
</organism>
<feature type="region of interest" description="Disordered" evidence="1">
    <location>
        <begin position="60"/>
        <end position="85"/>
    </location>
</feature>